<comment type="caution">
    <text evidence="1">The sequence shown here is derived from an EMBL/GenBank/DDBJ whole genome shotgun (WGS) entry which is preliminary data.</text>
</comment>
<gene>
    <name evidence="1" type="ORF">KUF71_013027</name>
</gene>
<reference evidence="1" key="2">
    <citation type="journal article" date="2023" name="BMC Genomics">
        <title>Pest status, molecular evolution, and epigenetic factors derived from the genome assembly of Frankliniella fusca, a thysanopteran phytovirus vector.</title>
        <authorList>
            <person name="Catto M.A."/>
            <person name="Labadie P.E."/>
            <person name="Jacobson A.L."/>
            <person name="Kennedy G.G."/>
            <person name="Srinivasan R."/>
            <person name="Hunt B.G."/>
        </authorList>
    </citation>
    <scope>NUCLEOTIDE SEQUENCE</scope>
    <source>
        <strain evidence="1">PL_HMW_Pooled</strain>
    </source>
</reference>
<dbReference type="Proteomes" id="UP001219518">
    <property type="component" value="Unassembled WGS sequence"/>
</dbReference>
<accession>A0AAE1LUH4</accession>
<proteinExistence type="predicted"/>
<dbReference type="AlphaFoldDB" id="A0AAE1LUH4"/>
<sequence length="193" mass="21390">MGCNERPLAATQPFPPPNVGSLVNFALKSFSKLYGRYGALDNHEKNKYHIDAVGAGKDFVHTYKSPPSNIVNRLDAQRLESVQDNRNRLKPILKTIVFCGQQNVSLRGHRDDGILMDEDQGSQGSIVVNDGNFRSLLRFRIEAGDENLKTHLEKSSCRSTYIGKNTQVTSSCGAVKKFVRKSAMKLVSHPGSQ</sequence>
<protein>
    <submittedName>
        <fullName evidence="1">52 kDa repressor of the inhibitor of the protein kinase</fullName>
    </submittedName>
</protein>
<dbReference type="EMBL" id="JAHWGI010001437">
    <property type="protein sequence ID" value="KAK3932568.1"/>
    <property type="molecule type" value="Genomic_DNA"/>
</dbReference>
<keyword evidence="2" id="KW-1185">Reference proteome</keyword>
<name>A0AAE1LUH4_9NEOP</name>
<reference evidence="1" key="1">
    <citation type="submission" date="2021-07" db="EMBL/GenBank/DDBJ databases">
        <authorList>
            <person name="Catto M.A."/>
            <person name="Jacobson A."/>
            <person name="Kennedy G."/>
            <person name="Labadie P."/>
            <person name="Hunt B.G."/>
            <person name="Srinivasan R."/>
        </authorList>
    </citation>
    <scope>NUCLEOTIDE SEQUENCE</scope>
    <source>
        <strain evidence="1">PL_HMW_Pooled</strain>
        <tissue evidence="1">Head</tissue>
    </source>
</reference>
<evidence type="ECO:0000313" key="1">
    <source>
        <dbReference type="EMBL" id="KAK3932568.1"/>
    </source>
</evidence>
<evidence type="ECO:0000313" key="2">
    <source>
        <dbReference type="Proteomes" id="UP001219518"/>
    </source>
</evidence>
<organism evidence="1 2">
    <name type="scientific">Frankliniella fusca</name>
    <dbReference type="NCBI Taxonomy" id="407009"/>
    <lineage>
        <taxon>Eukaryota</taxon>
        <taxon>Metazoa</taxon>
        <taxon>Ecdysozoa</taxon>
        <taxon>Arthropoda</taxon>
        <taxon>Hexapoda</taxon>
        <taxon>Insecta</taxon>
        <taxon>Pterygota</taxon>
        <taxon>Neoptera</taxon>
        <taxon>Paraneoptera</taxon>
        <taxon>Thysanoptera</taxon>
        <taxon>Terebrantia</taxon>
        <taxon>Thripoidea</taxon>
        <taxon>Thripidae</taxon>
        <taxon>Frankliniella</taxon>
    </lineage>
</organism>